<evidence type="ECO:0000259" key="5">
    <source>
        <dbReference type="PROSITE" id="PS50192"/>
    </source>
</evidence>
<comment type="caution">
    <text evidence="6">The sequence shown here is derived from an EMBL/GenBank/DDBJ whole genome shotgun (WGS) entry which is preliminary data.</text>
</comment>
<accession>A0A4V4MU45</accession>
<name>A0A4V4MU45_9BASI</name>
<dbReference type="SMART" id="SM00397">
    <property type="entry name" value="t_SNARE"/>
    <property type="match status" value="1"/>
</dbReference>
<dbReference type="AlphaFoldDB" id="A0A4V4MU45"/>
<evidence type="ECO:0000256" key="1">
    <source>
        <dbReference type="ARBA" id="ARBA00009063"/>
    </source>
</evidence>
<keyword evidence="4" id="KW-1133">Transmembrane helix</keyword>
<dbReference type="GO" id="GO:0031201">
    <property type="term" value="C:SNARE complex"/>
    <property type="evidence" value="ECO:0007669"/>
    <property type="project" value="TreeGrafter"/>
</dbReference>
<organism evidence="6 7">
    <name type="scientific">Wallemia mellicola</name>
    <dbReference type="NCBI Taxonomy" id="1708541"/>
    <lineage>
        <taxon>Eukaryota</taxon>
        <taxon>Fungi</taxon>
        <taxon>Dikarya</taxon>
        <taxon>Basidiomycota</taxon>
        <taxon>Wallemiomycotina</taxon>
        <taxon>Wallemiomycetes</taxon>
        <taxon>Wallemiales</taxon>
        <taxon>Wallemiaceae</taxon>
        <taxon>Wallemia</taxon>
    </lineage>
</organism>
<feature type="region of interest" description="Disordered" evidence="3">
    <location>
        <begin position="1"/>
        <end position="25"/>
    </location>
</feature>
<dbReference type="InterPro" id="IPR006012">
    <property type="entry name" value="Syntaxin/epimorphin_CS"/>
</dbReference>
<dbReference type="GO" id="GO:0006886">
    <property type="term" value="P:intracellular protein transport"/>
    <property type="evidence" value="ECO:0007669"/>
    <property type="project" value="InterPro"/>
</dbReference>
<dbReference type="FunFam" id="1.20.5.110:FF:000059">
    <property type="entry name" value="Related to syntaxin 12"/>
    <property type="match status" value="1"/>
</dbReference>
<evidence type="ECO:0000256" key="4">
    <source>
        <dbReference type="SAM" id="Phobius"/>
    </source>
</evidence>
<dbReference type="GO" id="GO:0005484">
    <property type="term" value="F:SNAP receptor activity"/>
    <property type="evidence" value="ECO:0007669"/>
    <property type="project" value="InterPro"/>
</dbReference>
<keyword evidence="4" id="KW-0472">Membrane</keyword>
<sequence>MSFNDLESGGVQLSRASNSPGRKDEFTQLKDKLSISIFKINGNIQGINRIVTVLGTTKEQGDSRDRLHELLESTRVIVKNTSEDVRRLTTWDQAGDKPDVVSNTQAKINREFSLAIQSFQRVQKEAAERTKISTERELQRVSNQQQTVSRNQDEVLYNHQDQFQLEEENAIPQEQLQQQVQQPRRMTDAERRYQEGLIEERDNEIRDIETGIQELNEIFRDLGNIVVEQGGMLDNIESNVYSIASDTNRANQQLVSAHEYQRKAGKRAFCLLIILVIVVLIVVLVLIL</sequence>
<evidence type="ECO:0000313" key="7">
    <source>
        <dbReference type="Proteomes" id="UP000305647"/>
    </source>
</evidence>
<dbReference type="GO" id="GO:0006896">
    <property type="term" value="P:Golgi to vacuole transport"/>
    <property type="evidence" value="ECO:0007669"/>
    <property type="project" value="TreeGrafter"/>
</dbReference>
<dbReference type="Pfam" id="PF14523">
    <property type="entry name" value="Syntaxin_2"/>
    <property type="match status" value="1"/>
</dbReference>
<dbReference type="SUPFAM" id="SSF47661">
    <property type="entry name" value="t-snare proteins"/>
    <property type="match status" value="1"/>
</dbReference>
<evidence type="ECO:0000256" key="3">
    <source>
        <dbReference type="SAM" id="MobiDB-lite"/>
    </source>
</evidence>
<dbReference type="InterPro" id="IPR010989">
    <property type="entry name" value="SNARE"/>
</dbReference>
<dbReference type="GO" id="GO:0000149">
    <property type="term" value="F:SNARE binding"/>
    <property type="evidence" value="ECO:0007669"/>
    <property type="project" value="TreeGrafter"/>
</dbReference>
<feature type="domain" description="T-SNARE coiled-coil homology" evidence="5">
    <location>
        <begin position="195"/>
        <end position="257"/>
    </location>
</feature>
<feature type="transmembrane region" description="Helical" evidence="4">
    <location>
        <begin position="268"/>
        <end position="287"/>
    </location>
</feature>
<dbReference type="Pfam" id="PF05739">
    <property type="entry name" value="SNARE"/>
    <property type="match status" value="1"/>
</dbReference>
<keyword evidence="4" id="KW-0812">Transmembrane</keyword>
<dbReference type="SMART" id="SM00503">
    <property type="entry name" value="SynN"/>
    <property type="match status" value="1"/>
</dbReference>
<reference evidence="6 7" key="1">
    <citation type="submission" date="2019-03" db="EMBL/GenBank/DDBJ databases">
        <title>Sequencing 25 genomes of Wallemia mellicola.</title>
        <authorList>
            <person name="Gostincar C."/>
        </authorList>
    </citation>
    <scope>NUCLEOTIDE SEQUENCE [LARGE SCALE GENOMIC DNA]</scope>
    <source>
        <strain evidence="6 7">EXF-8738</strain>
    </source>
</reference>
<dbReference type="EMBL" id="SPRO01000039">
    <property type="protein sequence ID" value="TIC28493.1"/>
    <property type="molecule type" value="Genomic_DNA"/>
</dbReference>
<dbReference type="InterPro" id="IPR006011">
    <property type="entry name" value="Syntaxin_N"/>
</dbReference>
<dbReference type="PANTHER" id="PTHR19957:SF38">
    <property type="entry name" value="LD27581P"/>
    <property type="match status" value="1"/>
</dbReference>
<dbReference type="Gene3D" id="1.20.5.110">
    <property type="match status" value="1"/>
</dbReference>
<comment type="similarity">
    <text evidence="1 2">Belongs to the syntaxin family.</text>
</comment>
<dbReference type="PROSITE" id="PS50192">
    <property type="entry name" value="T_SNARE"/>
    <property type="match status" value="1"/>
</dbReference>
<dbReference type="Gene3D" id="1.20.58.70">
    <property type="match status" value="1"/>
</dbReference>
<proteinExistence type="inferred from homology"/>
<protein>
    <submittedName>
        <fullName evidence="6">t-SNARE</fullName>
    </submittedName>
</protein>
<dbReference type="GO" id="GO:0048278">
    <property type="term" value="P:vesicle docking"/>
    <property type="evidence" value="ECO:0007669"/>
    <property type="project" value="TreeGrafter"/>
</dbReference>
<dbReference type="PANTHER" id="PTHR19957">
    <property type="entry name" value="SYNTAXIN"/>
    <property type="match status" value="1"/>
</dbReference>
<dbReference type="InterPro" id="IPR000727">
    <property type="entry name" value="T_SNARE_dom"/>
</dbReference>
<dbReference type="PROSITE" id="PS00914">
    <property type="entry name" value="SYNTAXIN"/>
    <property type="match status" value="1"/>
</dbReference>
<evidence type="ECO:0000313" key="6">
    <source>
        <dbReference type="EMBL" id="TIC28493.1"/>
    </source>
</evidence>
<evidence type="ECO:0000256" key="2">
    <source>
        <dbReference type="RuleBase" id="RU003858"/>
    </source>
</evidence>
<dbReference type="Proteomes" id="UP000305647">
    <property type="component" value="Unassembled WGS sequence"/>
</dbReference>
<dbReference type="GO" id="GO:0012505">
    <property type="term" value="C:endomembrane system"/>
    <property type="evidence" value="ECO:0007669"/>
    <property type="project" value="TreeGrafter"/>
</dbReference>
<gene>
    <name evidence="6" type="ORF">E3Q10_03159</name>
</gene>
<dbReference type="GO" id="GO:0006906">
    <property type="term" value="P:vesicle fusion"/>
    <property type="evidence" value="ECO:0007669"/>
    <property type="project" value="TreeGrafter"/>
</dbReference>
<dbReference type="InterPro" id="IPR045242">
    <property type="entry name" value="Syntaxin"/>
</dbReference>
<dbReference type="CDD" id="cd15840">
    <property type="entry name" value="SNARE_Qa"/>
    <property type="match status" value="1"/>
</dbReference>